<dbReference type="InterPro" id="IPR001387">
    <property type="entry name" value="Cro/C1-type_HTH"/>
</dbReference>
<evidence type="ECO:0000256" key="1">
    <source>
        <dbReference type="ARBA" id="ARBA00023125"/>
    </source>
</evidence>
<dbReference type="InterPro" id="IPR050807">
    <property type="entry name" value="TransReg_Diox_bact_type"/>
</dbReference>
<organism evidence="3">
    <name type="scientific">Tepidanaerobacter syntrophicus</name>
    <dbReference type="NCBI Taxonomy" id="224999"/>
    <lineage>
        <taxon>Bacteria</taxon>
        <taxon>Bacillati</taxon>
        <taxon>Bacillota</taxon>
        <taxon>Clostridia</taxon>
        <taxon>Thermosediminibacterales</taxon>
        <taxon>Tepidanaerobacteraceae</taxon>
        <taxon>Tepidanaerobacter</taxon>
    </lineage>
</organism>
<keyword evidence="4" id="KW-1185">Reference proteome</keyword>
<dbReference type="SMART" id="SM00530">
    <property type="entry name" value="HTH_XRE"/>
    <property type="match status" value="1"/>
</dbReference>
<evidence type="ECO:0000313" key="4">
    <source>
        <dbReference type="Proteomes" id="UP000062160"/>
    </source>
</evidence>
<evidence type="ECO:0000313" key="3">
    <source>
        <dbReference type="EMBL" id="GAQ25676.1"/>
    </source>
</evidence>
<evidence type="ECO:0000259" key="2">
    <source>
        <dbReference type="PROSITE" id="PS50943"/>
    </source>
</evidence>
<keyword evidence="1" id="KW-0238">DNA-binding</keyword>
<protein>
    <submittedName>
        <fullName evidence="3">Transcriptional regulator with XRE-family HTH domain</fullName>
    </submittedName>
</protein>
<dbReference type="EMBL" id="DF977002">
    <property type="protein sequence ID" value="GAQ25676.1"/>
    <property type="molecule type" value="Genomic_DNA"/>
</dbReference>
<dbReference type="AlphaFoldDB" id="A0A0U9HK00"/>
<dbReference type="STRING" id="224999.GCA_001485475_01712"/>
<name>A0A0U9HK00_9FIRM</name>
<dbReference type="PANTHER" id="PTHR46797">
    <property type="entry name" value="HTH-TYPE TRANSCRIPTIONAL REGULATOR"/>
    <property type="match status" value="1"/>
</dbReference>
<dbReference type="SUPFAM" id="SSF47413">
    <property type="entry name" value="lambda repressor-like DNA-binding domains"/>
    <property type="match status" value="1"/>
</dbReference>
<dbReference type="CDD" id="cd00093">
    <property type="entry name" value="HTH_XRE"/>
    <property type="match status" value="1"/>
</dbReference>
<dbReference type="InterPro" id="IPR010982">
    <property type="entry name" value="Lambda_DNA-bd_dom_sf"/>
</dbReference>
<dbReference type="PROSITE" id="PS50943">
    <property type="entry name" value="HTH_CROC1"/>
    <property type="match status" value="1"/>
</dbReference>
<proteinExistence type="predicted"/>
<dbReference type="GO" id="GO:0005829">
    <property type="term" value="C:cytosol"/>
    <property type="evidence" value="ECO:0007669"/>
    <property type="project" value="TreeGrafter"/>
</dbReference>
<gene>
    <name evidence="3" type="ORF">TSYNT_8213</name>
</gene>
<dbReference type="Pfam" id="PF13443">
    <property type="entry name" value="HTH_26"/>
    <property type="match status" value="1"/>
</dbReference>
<dbReference type="GO" id="GO:0003700">
    <property type="term" value="F:DNA-binding transcription factor activity"/>
    <property type="evidence" value="ECO:0007669"/>
    <property type="project" value="TreeGrafter"/>
</dbReference>
<sequence>MNVGKHLKDIRMAKKITTYELSEITGISQPVISKLENNNRKADIETLEKICEALGITLVDFFSTDAEEMPPEYLRLMQNAKNLTPKQLKILNDIIENF</sequence>
<accession>A0A0U9HK00</accession>
<dbReference type="Gene3D" id="1.10.260.40">
    <property type="entry name" value="lambda repressor-like DNA-binding domains"/>
    <property type="match status" value="1"/>
</dbReference>
<feature type="domain" description="HTH cro/C1-type" evidence="2">
    <location>
        <begin position="7"/>
        <end position="61"/>
    </location>
</feature>
<dbReference type="OrthoDB" id="9816277at2"/>
<dbReference type="RefSeq" id="WP_059033099.1">
    <property type="nucleotide sequence ID" value="NZ_DF977002.1"/>
</dbReference>
<dbReference type="Proteomes" id="UP000062160">
    <property type="component" value="Unassembled WGS sequence"/>
</dbReference>
<dbReference type="PANTHER" id="PTHR46797:SF1">
    <property type="entry name" value="METHYLPHOSPHONATE SYNTHASE"/>
    <property type="match status" value="1"/>
</dbReference>
<dbReference type="GO" id="GO:0003677">
    <property type="term" value="F:DNA binding"/>
    <property type="evidence" value="ECO:0007669"/>
    <property type="project" value="UniProtKB-KW"/>
</dbReference>
<reference evidence="3" key="1">
    <citation type="journal article" date="2016" name="Genome Announc.">
        <title>Draft Genome Sequence of the Syntrophic Lactate-Degrading Bacterium Tepidanaerobacter syntrophicus JLT.</title>
        <authorList>
            <person name="Matsuura N."/>
            <person name="Ohashi A."/>
            <person name="Tourlousse D.M."/>
            <person name="Sekiguchi Y."/>
        </authorList>
    </citation>
    <scope>NUCLEOTIDE SEQUENCE [LARGE SCALE GENOMIC DNA]</scope>
    <source>
        <strain evidence="3">JL</strain>
    </source>
</reference>